<keyword evidence="2 7" id="KW-0812">Transmembrane</keyword>
<dbReference type="InterPro" id="IPR020635">
    <property type="entry name" value="Tyr_kinase_cat_dom"/>
</dbReference>
<feature type="transmembrane region" description="Helical" evidence="7">
    <location>
        <begin position="210"/>
        <end position="233"/>
    </location>
</feature>
<dbReference type="Pfam" id="PF07714">
    <property type="entry name" value="PK_Tyr_Ser-Thr"/>
    <property type="match status" value="1"/>
</dbReference>
<dbReference type="Proteomes" id="UP000230750">
    <property type="component" value="Unassembled WGS sequence"/>
</dbReference>
<dbReference type="SMART" id="SM00219">
    <property type="entry name" value="TyrKc"/>
    <property type="match status" value="1"/>
</dbReference>
<keyword evidence="3 7" id="KW-1133">Transmembrane helix</keyword>
<keyword evidence="10" id="KW-1185">Reference proteome</keyword>
<accession>A0A2G8KUK4</accession>
<evidence type="ECO:0000313" key="10">
    <source>
        <dbReference type="Proteomes" id="UP000230750"/>
    </source>
</evidence>
<evidence type="ECO:0000256" key="3">
    <source>
        <dbReference type="ARBA" id="ARBA00022989"/>
    </source>
</evidence>
<evidence type="ECO:0000256" key="7">
    <source>
        <dbReference type="SAM" id="Phobius"/>
    </source>
</evidence>
<dbReference type="PANTHER" id="PTHR24416">
    <property type="entry name" value="TYROSINE-PROTEIN KINASE RECEPTOR"/>
    <property type="match status" value="1"/>
</dbReference>
<dbReference type="InterPro" id="IPR001245">
    <property type="entry name" value="Ser-Thr/Tyr_kinase_cat_dom"/>
</dbReference>
<feature type="domain" description="Ig-like" evidence="8">
    <location>
        <begin position="90"/>
        <end position="195"/>
    </location>
</feature>
<dbReference type="AlphaFoldDB" id="A0A2G8KUK4"/>
<dbReference type="SMART" id="SM00409">
    <property type="entry name" value="IG"/>
    <property type="match status" value="2"/>
</dbReference>
<sequence>MSTTSSDLGGIAAGTCYFEVKKSDFIITWQLEGAPVLRHDSNDYSSKVVGRHNSTIGENGRVAELSIADITFEDSGTYTCAKSYLVEGLPEEYKWILHVQVEADVDLMHQKTMEVSQNHKVILVCQASGFPIPNVNLQRINTLYEWESLSNQPHINESESLWWYELKEYSDRDAYRCLANNTVDEFATSEVVVLSVIGGINPLPTDSTQLLLIMLISSVAVVFFICILIILVCKKYLLSLGDDTGFTRNTDTVTVDSGKKKTENLDTVELYCTIPNDTGTVNNDTMLLIPEKNLTFGKQLKRSALRQRWKGNFRKESSVIDVHVSSCGCDQQETDEWTSFIRCIRQLPSHTNIVKLLGQCVELCNPYVNIPSEVLAQKEYTQMSDIWAVGVLIWELFSYGAHLPTHKEVAQNERHAMELCKPEKCPKNIYDAILDSWKHDPRSRPTLMELEHEMTQASASYALNTDNKKNTVDVLKEVAERQKESNIKTNVYDRNIVDQIT</sequence>
<comment type="subcellular location">
    <subcellularLocation>
        <location evidence="1">Membrane</location>
        <topology evidence="1">Single-pass membrane protein</topology>
    </subcellularLocation>
</comment>
<dbReference type="GO" id="GO:0043235">
    <property type="term" value="C:receptor complex"/>
    <property type="evidence" value="ECO:0007669"/>
    <property type="project" value="TreeGrafter"/>
</dbReference>
<keyword evidence="6" id="KW-0393">Immunoglobulin domain</keyword>
<reference evidence="9 10" key="1">
    <citation type="journal article" date="2017" name="PLoS Biol.">
        <title>The sea cucumber genome provides insights into morphological evolution and visceral regeneration.</title>
        <authorList>
            <person name="Zhang X."/>
            <person name="Sun L."/>
            <person name="Yuan J."/>
            <person name="Sun Y."/>
            <person name="Gao Y."/>
            <person name="Zhang L."/>
            <person name="Li S."/>
            <person name="Dai H."/>
            <person name="Hamel J.F."/>
            <person name="Liu C."/>
            <person name="Yu Y."/>
            <person name="Liu S."/>
            <person name="Lin W."/>
            <person name="Guo K."/>
            <person name="Jin S."/>
            <person name="Xu P."/>
            <person name="Storey K.B."/>
            <person name="Huan P."/>
            <person name="Zhang T."/>
            <person name="Zhou Y."/>
            <person name="Zhang J."/>
            <person name="Lin C."/>
            <person name="Li X."/>
            <person name="Xing L."/>
            <person name="Huo D."/>
            <person name="Sun M."/>
            <person name="Wang L."/>
            <person name="Mercier A."/>
            <person name="Li F."/>
            <person name="Yang H."/>
            <person name="Xiang J."/>
        </authorList>
    </citation>
    <scope>NUCLEOTIDE SEQUENCE [LARGE SCALE GENOMIC DNA]</scope>
    <source>
        <strain evidence="9">Shaxun</strain>
        <tissue evidence="9">Muscle</tissue>
    </source>
</reference>
<gene>
    <name evidence="9" type="ORF">BSL78_11433</name>
</gene>
<dbReference type="PANTHER" id="PTHR24416:SF611">
    <property type="entry name" value="TYROSINE-PROTEIN KINASE TRANSMEMBRANE RECEPTOR ROR"/>
    <property type="match status" value="1"/>
</dbReference>
<evidence type="ECO:0000259" key="8">
    <source>
        <dbReference type="PROSITE" id="PS50835"/>
    </source>
</evidence>
<dbReference type="GO" id="GO:0005886">
    <property type="term" value="C:plasma membrane"/>
    <property type="evidence" value="ECO:0007669"/>
    <property type="project" value="TreeGrafter"/>
</dbReference>
<dbReference type="Gene3D" id="1.10.510.10">
    <property type="entry name" value="Transferase(Phosphotransferase) domain 1"/>
    <property type="match status" value="1"/>
</dbReference>
<dbReference type="PROSITE" id="PS50835">
    <property type="entry name" value="IG_LIKE"/>
    <property type="match status" value="2"/>
</dbReference>
<dbReference type="SUPFAM" id="SSF56112">
    <property type="entry name" value="Protein kinase-like (PK-like)"/>
    <property type="match status" value="1"/>
</dbReference>
<dbReference type="InterPro" id="IPR013783">
    <property type="entry name" value="Ig-like_fold"/>
</dbReference>
<comment type="caution">
    <text evidence="9">The sequence shown here is derived from an EMBL/GenBank/DDBJ whole genome shotgun (WGS) entry which is preliminary data.</text>
</comment>
<protein>
    <recommendedName>
        <fullName evidence="8">Ig-like domain-containing protein</fullName>
    </recommendedName>
</protein>
<evidence type="ECO:0000256" key="4">
    <source>
        <dbReference type="ARBA" id="ARBA00023136"/>
    </source>
</evidence>
<evidence type="ECO:0000256" key="6">
    <source>
        <dbReference type="ARBA" id="ARBA00023319"/>
    </source>
</evidence>
<dbReference type="EMBL" id="MRZV01000361">
    <property type="protein sequence ID" value="PIK51671.1"/>
    <property type="molecule type" value="Genomic_DNA"/>
</dbReference>
<dbReference type="Gene3D" id="2.60.40.10">
    <property type="entry name" value="Immunoglobulins"/>
    <property type="match status" value="2"/>
</dbReference>
<dbReference type="SUPFAM" id="SSF48726">
    <property type="entry name" value="Immunoglobulin"/>
    <property type="match status" value="2"/>
</dbReference>
<evidence type="ECO:0000256" key="2">
    <source>
        <dbReference type="ARBA" id="ARBA00022692"/>
    </source>
</evidence>
<dbReference type="InterPro" id="IPR007110">
    <property type="entry name" value="Ig-like_dom"/>
</dbReference>
<evidence type="ECO:0000256" key="1">
    <source>
        <dbReference type="ARBA" id="ARBA00004167"/>
    </source>
</evidence>
<keyword evidence="4 7" id="KW-0472">Membrane</keyword>
<dbReference type="InterPro" id="IPR050122">
    <property type="entry name" value="RTK"/>
</dbReference>
<organism evidence="9 10">
    <name type="scientific">Stichopus japonicus</name>
    <name type="common">Sea cucumber</name>
    <dbReference type="NCBI Taxonomy" id="307972"/>
    <lineage>
        <taxon>Eukaryota</taxon>
        <taxon>Metazoa</taxon>
        <taxon>Echinodermata</taxon>
        <taxon>Eleutherozoa</taxon>
        <taxon>Echinozoa</taxon>
        <taxon>Holothuroidea</taxon>
        <taxon>Aspidochirotacea</taxon>
        <taxon>Aspidochirotida</taxon>
        <taxon>Stichopodidae</taxon>
        <taxon>Apostichopus</taxon>
    </lineage>
</organism>
<dbReference type="InterPro" id="IPR011009">
    <property type="entry name" value="Kinase-like_dom_sf"/>
</dbReference>
<dbReference type="GO" id="GO:0004714">
    <property type="term" value="F:transmembrane receptor protein tyrosine kinase activity"/>
    <property type="evidence" value="ECO:0007669"/>
    <property type="project" value="TreeGrafter"/>
</dbReference>
<dbReference type="InterPro" id="IPR003599">
    <property type="entry name" value="Ig_sub"/>
</dbReference>
<evidence type="ECO:0000256" key="5">
    <source>
        <dbReference type="ARBA" id="ARBA00023180"/>
    </source>
</evidence>
<dbReference type="Gene3D" id="3.30.200.20">
    <property type="entry name" value="Phosphorylase Kinase, domain 1"/>
    <property type="match status" value="1"/>
</dbReference>
<name>A0A2G8KUK4_STIJA</name>
<evidence type="ECO:0000313" key="9">
    <source>
        <dbReference type="EMBL" id="PIK51671.1"/>
    </source>
</evidence>
<feature type="domain" description="Ig-like" evidence="8">
    <location>
        <begin position="1"/>
        <end position="80"/>
    </location>
</feature>
<proteinExistence type="predicted"/>
<dbReference type="STRING" id="307972.A0A2G8KUK4"/>
<dbReference type="PIRSF" id="PIRSF000615">
    <property type="entry name" value="TyrPK_CSF1-R"/>
    <property type="match status" value="1"/>
</dbReference>
<dbReference type="GO" id="GO:0007169">
    <property type="term" value="P:cell surface receptor protein tyrosine kinase signaling pathway"/>
    <property type="evidence" value="ECO:0007669"/>
    <property type="project" value="TreeGrafter"/>
</dbReference>
<keyword evidence="5" id="KW-0325">Glycoprotein</keyword>
<dbReference type="InterPro" id="IPR036179">
    <property type="entry name" value="Ig-like_dom_sf"/>
</dbReference>